<evidence type="ECO:0000313" key="2">
    <source>
        <dbReference type="Proteomes" id="UP000570361"/>
    </source>
</evidence>
<dbReference type="EMBL" id="JACHXK010000005">
    <property type="protein sequence ID" value="MBB3110813.1"/>
    <property type="molecule type" value="Genomic_DNA"/>
</dbReference>
<keyword evidence="2" id="KW-1185">Reference proteome</keyword>
<name>A0A7W5AXZ9_9BACL</name>
<dbReference type="Proteomes" id="UP000570361">
    <property type="component" value="Unassembled WGS sequence"/>
</dbReference>
<gene>
    <name evidence="1" type="ORF">FHS18_002880</name>
</gene>
<evidence type="ECO:0000313" key="1">
    <source>
        <dbReference type="EMBL" id="MBB3110813.1"/>
    </source>
</evidence>
<proteinExistence type="predicted"/>
<sequence>MRVKNPDSALFQRIASPSPADSMGCRLTKEDLVKLAADNILNE</sequence>
<dbReference type="AlphaFoldDB" id="A0A7W5AXZ9"/>
<comment type="caution">
    <text evidence="1">The sequence shown here is derived from an EMBL/GenBank/DDBJ whole genome shotgun (WGS) entry which is preliminary data.</text>
</comment>
<reference evidence="1 2" key="1">
    <citation type="submission" date="2020-08" db="EMBL/GenBank/DDBJ databases">
        <title>Genomic Encyclopedia of Type Strains, Phase III (KMG-III): the genomes of soil and plant-associated and newly described type strains.</title>
        <authorList>
            <person name="Whitman W."/>
        </authorList>
    </citation>
    <scope>NUCLEOTIDE SEQUENCE [LARGE SCALE GENOMIC DNA]</scope>
    <source>
        <strain evidence="1 2">CECT 5862</strain>
    </source>
</reference>
<accession>A0A7W5AXZ9</accession>
<organism evidence="1 2">
    <name type="scientific">Paenibacillus phyllosphaerae</name>
    <dbReference type="NCBI Taxonomy" id="274593"/>
    <lineage>
        <taxon>Bacteria</taxon>
        <taxon>Bacillati</taxon>
        <taxon>Bacillota</taxon>
        <taxon>Bacilli</taxon>
        <taxon>Bacillales</taxon>
        <taxon>Paenibacillaceae</taxon>
        <taxon>Paenibacillus</taxon>
    </lineage>
</organism>
<dbReference type="RefSeq" id="WP_281378741.1">
    <property type="nucleotide sequence ID" value="NZ_JACHXK010000005.1"/>
</dbReference>
<protein>
    <submittedName>
        <fullName evidence="1">Uncharacterized protein</fullName>
    </submittedName>
</protein>